<dbReference type="EMBL" id="CAXHTA020000006">
    <property type="protein sequence ID" value="CAL5221952.1"/>
    <property type="molecule type" value="Genomic_DNA"/>
</dbReference>
<dbReference type="InterPro" id="IPR052636">
    <property type="entry name" value="UDP-D-xylose:L-fucose_XylT"/>
</dbReference>
<organism evidence="2 3">
    <name type="scientific">Coccomyxa viridis</name>
    <dbReference type="NCBI Taxonomy" id="1274662"/>
    <lineage>
        <taxon>Eukaryota</taxon>
        <taxon>Viridiplantae</taxon>
        <taxon>Chlorophyta</taxon>
        <taxon>core chlorophytes</taxon>
        <taxon>Trebouxiophyceae</taxon>
        <taxon>Trebouxiophyceae incertae sedis</taxon>
        <taxon>Coccomyxaceae</taxon>
        <taxon>Coccomyxa</taxon>
    </lineage>
</organism>
<dbReference type="PANTHER" id="PTHR47032">
    <property type="entry name" value="UDP-D-XYLOSE:L-FUCOSE ALPHA-1,3-D-XYLOSYLTRANSFERASE-RELATED"/>
    <property type="match status" value="1"/>
</dbReference>
<evidence type="ECO:0000259" key="1">
    <source>
        <dbReference type="Pfam" id="PF03407"/>
    </source>
</evidence>
<proteinExistence type="predicted"/>
<accession>A0ABP1FWV5</accession>
<name>A0ABP1FWV5_9CHLO</name>
<protein>
    <submittedName>
        <fullName evidence="2">G4229 protein</fullName>
    </submittedName>
</protein>
<dbReference type="Pfam" id="PF03407">
    <property type="entry name" value="Nucleotid_trans"/>
    <property type="match status" value="1"/>
</dbReference>
<dbReference type="Proteomes" id="UP001497392">
    <property type="component" value="Unassembled WGS sequence"/>
</dbReference>
<sequence>MHHPAVACKATTWWAQSVPHPPSKELKDTLYNAAFHDGAHGLHASTGMAIVTTGNRFTFARVLQKFLHGLKSSLDGDLSNHAVVVGMNKGAKSICDGLRARYNHHCVLSASWIAHETEEELGSAWHVAAELHKLELILNVLTSGYSVLYMEPDATVFRNPMLHLLSLQADIALPDSLCTVTIDNKTLSANRPLRQDANLIFTRATPPAVRFTNEWISILKHDIKRLENASRHDQAVFNTVLGPQILRDFSENAPSVRLHGLSQDRFPSWCAGPCGCIGKTSVPPLSWRHTDDPETGVSEGTLECPDEVMDQWLVYRFGCTRSTAEKETVMDICLAMLEDAAPIDTSITSGI</sequence>
<reference evidence="2 3" key="1">
    <citation type="submission" date="2024-06" db="EMBL/GenBank/DDBJ databases">
        <authorList>
            <person name="Kraege A."/>
            <person name="Thomma B."/>
        </authorList>
    </citation>
    <scope>NUCLEOTIDE SEQUENCE [LARGE SCALE GENOMIC DNA]</scope>
</reference>
<gene>
    <name evidence="2" type="primary">g4229</name>
    <name evidence="2" type="ORF">VP750_LOCUS3611</name>
</gene>
<evidence type="ECO:0000313" key="2">
    <source>
        <dbReference type="EMBL" id="CAL5221952.1"/>
    </source>
</evidence>
<comment type="caution">
    <text evidence="2">The sequence shown here is derived from an EMBL/GenBank/DDBJ whole genome shotgun (WGS) entry which is preliminary data.</text>
</comment>
<feature type="domain" description="Nucleotide-diphospho-sugar transferase" evidence="1">
    <location>
        <begin position="80"/>
        <end position="269"/>
    </location>
</feature>
<evidence type="ECO:0000313" key="3">
    <source>
        <dbReference type="Proteomes" id="UP001497392"/>
    </source>
</evidence>
<keyword evidence="3" id="KW-1185">Reference proteome</keyword>
<dbReference type="InterPro" id="IPR005069">
    <property type="entry name" value="Nucl-diP-sugar_transferase"/>
</dbReference>
<dbReference type="PANTHER" id="PTHR47032:SF1">
    <property type="entry name" value="UDP-D-XYLOSE:L-FUCOSE ALPHA-1,3-D-XYLOSYLTRANSFERASE-RELATED"/>
    <property type="match status" value="1"/>
</dbReference>